<protein>
    <submittedName>
        <fullName evidence="2">Uncharacterized protein</fullName>
    </submittedName>
</protein>
<evidence type="ECO:0000313" key="2">
    <source>
        <dbReference type="EMBL" id="KAJ4460447.1"/>
    </source>
</evidence>
<accession>A0ABQ8UPQ2</accession>
<dbReference type="Proteomes" id="UP001141327">
    <property type="component" value="Unassembled WGS sequence"/>
</dbReference>
<dbReference type="EMBL" id="JAPMOS010000013">
    <property type="protein sequence ID" value="KAJ4460447.1"/>
    <property type="molecule type" value="Genomic_DNA"/>
</dbReference>
<feature type="region of interest" description="Disordered" evidence="1">
    <location>
        <begin position="106"/>
        <end position="139"/>
    </location>
</feature>
<keyword evidence="3" id="KW-1185">Reference proteome</keyword>
<sequence length="221" mass="22764">MELLPGAEGLVEDCLLSEVRHPGRHAGPPDWARIDPNAPVREEDIFLLAPLRYITRVGEHLLTIPHQLDRSGLGPQFLGHWLRRACSQTCALFLAQAGRLAGAPLPTSAAAPAAPADGALGSAAPTSRPASPSAGPGQGLSAYGRAQLLVDTGYLTNVLEHLAGPEGMPARGGRAAGRPLGPLEERLRAQIAAAGPAGGPQGAEAPDRTAATGPDSRFSLE</sequence>
<evidence type="ECO:0000256" key="1">
    <source>
        <dbReference type="SAM" id="MobiDB-lite"/>
    </source>
</evidence>
<gene>
    <name evidence="2" type="ORF">PAPYR_3491</name>
</gene>
<name>A0ABQ8UPQ2_9EUKA</name>
<proteinExistence type="predicted"/>
<comment type="caution">
    <text evidence="2">The sequence shown here is derived from an EMBL/GenBank/DDBJ whole genome shotgun (WGS) entry which is preliminary data.</text>
</comment>
<reference evidence="2" key="1">
    <citation type="journal article" date="2022" name="bioRxiv">
        <title>Genomics of Preaxostyla Flagellates Illuminates Evolutionary Transitions and the Path Towards Mitochondrial Loss.</title>
        <authorList>
            <person name="Novak L.V.F."/>
            <person name="Treitli S.C."/>
            <person name="Pyrih J."/>
            <person name="Halakuc P."/>
            <person name="Pipaliya S.V."/>
            <person name="Vacek V."/>
            <person name="Brzon O."/>
            <person name="Soukal P."/>
            <person name="Eme L."/>
            <person name="Dacks J.B."/>
            <person name="Karnkowska A."/>
            <person name="Elias M."/>
            <person name="Hampl V."/>
        </authorList>
    </citation>
    <scope>NUCLEOTIDE SEQUENCE</scope>
    <source>
        <strain evidence="2">RCP-MX</strain>
    </source>
</reference>
<evidence type="ECO:0000313" key="3">
    <source>
        <dbReference type="Proteomes" id="UP001141327"/>
    </source>
</evidence>
<organism evidence="2 3">
    <name type="scientific">Paratrimastix pyriformis</name>
    <dbReference type="NCBI Taxonomy" id="342808"/>
    <lineage>
        <taxon>Eukaryota</taxon>
        <taxon>Metamonada</taxon>
        <taxon>Preaxostyla</taxon>
        <taxon>Paratrimastigidae</taxon>
        <taxon>Paratrimastix</taxon>
    </lineage>
</organism>
<feature type="region of interest" description="Disordered" evidence="1">
    <location>
        <begin position="164"/>
        <end position="221"/>
    </location>
</feature>
<feature type="compositionally biased region" description="Low complexity" evidence="1">
    <location>
        <begin position="164"/>
        <end position="182"/>
    </location>
</feature>